<dbReference type="AlphaFoldDB" id="A0A6G4UY32"/>
<dbReference type="EMBL" id="JAAKZY010000005">
    <property type="protein sequence ID" value="NGO06661.1"/>
    <property type="molecule type" value="Genomic_DNA"/>
</dbReference>
<dbReference type="Proteomes" id="UP000472335">
    <property type="component" value="Unassembled WGS sequence"/>
</dbReference>
<keyword evidence="1" id="KW-0472">Membrane</keyword>
<gene>
    <name evidence="2" type="ORF">G5C60_03010</name>
</gene>
<proteinExistence type="predicted"/>
<keyword evidence="1" id="KW-1133">Transmembrane helix</keyword>
<protein>
    <submittedName>
        <fullName evidence="2">Uncharacterized protein</fullName>
    </submittedName>
</protein>
<accession>A0A6G4UY32</accession>
<keyword evidence="1" id="KW-0812">Transmembrane</keyword>
<sequence length="217" mass="22401">MHQPLTTSRAPLPVVRAAVFAVVGTVLGVSAHHLIADGPAPWAPSATAAAALFGLGLLGTRRRRSLVTVVASSVLAQTGLHLWLTLTAHSHRAAAMTVNHHGEQTGDAHTAWHERLHDSAAMTAAHALVAVLVAILLQRADAACWSLTRGLAAALDATRARLAAAWALLTRRPTAARGPGLPALVPEGAEQPPPLAPVLADVVVRRGPPPTGLDLVS</sequence>
<name>A0A6G4UY32_9ACTN</name>
<feature type="transmembrane region" description="Helical" evidence="1">
    <location>
        <begin position="66"/>
        <end position="86"/>
    </location>
</feature>
<reference evidence="2 3" key="1">
    <citation type="submission" date="2020-02" db="EMBL/GenBank/DDBJ databases">
        <title>Whole-genome analyses of novel actinobacteria.</title>
        <authorList>
            <person name="Sahin N."/>
            <person name="Gencbay T."/>
        </authorList>
    </citation>
    <scope>NUCLEOTIDE SEQUENCE [LARGE SCALE GENOMIC DNA]</scope>
    <source>
        <strain evidence="2 3">HC44</strain>
    </source>
</reference>
<feature type="transmembrane region" description="Helical" evidence="1">
    <location>
        <begin position="12"/>
        <end position="35"/>
    </location>
</feature>
<evidence type="ECO:0000256" key="1">
    <source>
        <dbReference type="SAM" id="Phobius"/>
    </source>
</evidence>
<evidence type="ECO:0000313" key="3">
    <source>
        <dbReference type="Proteomes" id="UP000472335"/>
    </source>
</evidence>
<comment type="caution">
    <text evidence="2">The sequence shown here is derived from an EMBL/GenBank/DDBJ whole genome shotgun (WGS) entry which is preliminary data.</text>
</comment>
<evidence type="ECO:0000313" key="2">
    <source>
        <dbReference type="EMBL" id="NGO06661.1"/>
    </source>
</evidence>
<dbReference type="RefSeq" id="WP_165254575.1">
    <property type="nucleotide sequence ID" value="NZ_JAAKZY010000005.1"/>
</dbReference>
<feature type="transmembrane region" description="Helical" evidence="1">
    <location>
        <begin position="119"/>
        <end position="137"/>
    </location>
</feature>
<feature type="transmembrane region" description="Helical" evidence="1">
    <location>
        <begin position="41"/>
        <end position="59"/>
    </location>
</feature>
<organism evidence="2 3">
    <name type="scientific">Streptomyces scabichelini</name>
    <dbReference type="NCBI Taxonomy" id="2711217"/>
    <lineage>
        <taxon>Bacteria</taxon>
        <taxon>Bacillati</taxon>
        <taxon>Actinomycetota</taxon>
        <taxon>Actinomycetes</taxon>
        <taxon>Kitasatosporales</taxon>
        <taxon>Streptomycetaceae</taxon>
        <taxon>Streptomyces</taxon>
    </lineage>
</organism>
<keyword evidence="3" id="KW-1185">Reference proteome</keyword>